<feature type="domain" description="PH" evidence="1">
    <location>
        <begin position="1"/>
        <end position="109"/>
    </location>
</feature>
<dbReference type="SMART" id="SM00233">
    <property type="entry name" value="PH"/>
    <property type="match status" value="1"/>
</dbReference>
<dbReference type="InterPro" id="IPR011993">
    <property type="entry name" value="PH-like_dom_sf"/>
</dbReference>
<evidence type="ECO:0000313" key="3">
    <source>
        <dbReference type="Proteomes" id="UP000481153"/>
    </source>
</evidence>
<evidence type="ECO:0000313" key="2">
    <source>
        <dbReference type="EMBL" id="KAF0726505.1"/>
    </source>
</evidence>
<keyword evidence="3" id="KW-1185">Reference proteome</keyword>
<dbReference type="CDD" id="cd00821">
    <property type="entry name" value="PH"/>
    <property type="match status" value="1"/>
</dbReference>
<dbReference type="Pfam" id="PF00169">
    <property type="entry name" value="PH"/>
    <property type="match status" value="1"/>
</dbReference>
<protein>
    <recommendedName>
        <fullName evidence="1">PH domain-containing protein</fullName>
    </recommendedName>
</protein>
<reference evidence="2 3" key="1">
    <citation type="submission" date="2019-07" db="EMBL/GenBank/DDBJ databases">
        <title>Genomics analysis of Aphanomyces spp. identifies a new class of oomycete effector associated with host adaptation.</title>
        <authorList>
            <person name="Gaulin E."/>
        </authorList>
    </citation>
    <scope>NUCLEOTIDE SEQUENCE [LARGE SCALE GENOMIC DNA]</scope>
    <source>
        <strain evidence="2 3">ATCC 201684</strain>
    </source>
</reference>
<dbReference type="VEuPathDB" id="FungiDB:AeMF1_013906"/>
<dbReference type="Gene3D" id="2.30.29.30">
    <property type="entry name" value="Pleckstrin-homology domain (PH domain)/Phosphotyrosine-binding domain (PTB)"/>
    <property type="match status" value="1"/>
</dbReference>
<proteinExistence type="predicted"/>
<dbReference type="AlphaFoldDB" id="A0A6G0WH76"/>
<dbReference type="Proteomes" id="UP000481153">
    <property type="component" value="Unassembled WGS sequence"/>
</dbReference>
<comment type="caution">
    <text evidence="2">The sequence shown here is derived from an EMBL/GenBank/DDBJ whole genome shotgun (WGS) entry which is preliminary data.</text>
</comment>
<evidence type="ECO:0000259" key="1">
    <source>
        <dbReference type="PROSITE" id="PS50003"/>
    </source>
</evidence>
<accession>A0A6G0WH76</accession>
<gene>
    <name evidence="2" type="ORF">Ae201684_015273</name>
</gene>
<sequence length="121" mass="14008">MLVKEGTMSKQGARPSLFGGYNWKRRYFRLTEAELSYFNPTDGSLKGTIYLHDCGRDALEVMPHEPKSEASESPRWRLAIQTPQRLLLLEICSEKEMQAWAQAIYSVLEINERKMNTHCNL</sequence>
<dbReference type="InterPro" id="IPR001849">
    <property type="entry name" value="PH_domain"/>
</dbReference>
<name>A0A6G0WH76_9STRA</name>
<dbReference type="PROSITE" id="PS50003">
    <property type="entry name" value="PH_DOMAIN"/>
    <property type="match status" value="1"/>
</dbReference>
<dbReference type="EMBL" id="VJMJ01000214">
    <property type="protein sequence ID" value="KAF0726505.1"/>
    <property type="molecule type" value="Genomic_DNA"/>
</dbReference>
<organism evidence="2 3">
    <name type="scientific">Aphanomyces euteiches</name>
    <dbReference type="NCBI Taxonomy" id="100861"/>
    <lineage>
        <taxon>Eukaryota</taxon>
        <taxon>Sar</taxon>
        <taxon>Stramenopiles</taxon>
        <taxon>Oomycota</taxon>
        <taxon>Saprolegniomycetes</taxon>
        <taxon>Saprolegniales</taxon>
        <taxon>Verrucalvaceae</taxon>
        <taxon>Aphanomyces</taxon>
    </lineage>
</organism>
<dbReference type="SUPFAM" id="SSF50729">
    <property type="entry name" value="PH domain-like"/>
    <property type="match status" value="1"/>
</dbReference>